<feature type="region of interest" description="Disordered" evidence="3">
    <location>
        <begin position="370"/>
        <end position="390"/>
    </location>
</feature>
<dbReference type="Proteomes" id="UP001209540">
    <property type="component" value="Unassembled WGS sequence"/>
</dbReference>
<feature type="region of interest" description="Disordered" evidence="3">
    <location>
        <begin position="126"/>
        <end position="151"/>
    </location>
</feature>
<evidence type="ECO:0000256" key="3">
    <source>
        <dbReference type="SAM" id="MobiDB-lite"/>
    </source>
</evidence>
<dbReference type="CDD" id="cd09917">
    <property type="entry name" value="F-box_SF"/>
    <property type="match status" value="1"/>
</dbReference>
<keyword evidence="1" id="KW-0880">Kelch repeat</keyword>
<dbReference type="EMBL" id="JAIXMP010000025">
    <property type="protein sequence ID" value="KAI9253918.1"/>
    <property type="molecule type" value="Genomic_DNA"/>
</dbReference>
<evidence type="ECO:0000313" key="6">
    <source>
        <dbReference type="Proteomes" id="UP001209540"/>
    </source>
</evidence>
<feature type="compositionally biased region" description="Acidic residues" evidence="3">
    <location>
        <begin position="375"/>
        <end position="387"/>
    </location>
</feature>
<reference evidence="5" key="1">
    <citation type="journal article" date="2022" name="IScience">
        <title>Evolution of zygomycete secretomes and the origins of terrestrial fungal ecologies.</title>
        <authorList>
            <person name="Chang Y."/>
            <person name="Wang Y."/>
            <person name="Mondo S."/>
            <person name="Ahrendt S."/>
            <person name="Andreopoulos W."/>
            <person name="Barry K."/>
            <person name="Beard J."/>
            <person name="Benny G.L."/>
            <person name="Blankenship S."/>
            <person name="Bonito G."/>
            <person name="Cuomo C."/>
            <person name="Desiro A."/>
            <person name="Gervers K.A."/>
            <person name="Hundley H."/>
            <person name="Kuo A."/>
            <person name="LaButti K."/>
            <person name="Lang B.F."/>
            <person name="Lipzen A."/>
            <person name="O'Donnell K."/>
            <person name="Pangilinan J."/>
            <person name="Reynolds N."/>
            <person name="Sandor L."/>
            <person name="Smith M.E."/>
            <person name="Tsang A."/>
            <person name="Grigoriev I.V."/>
            <person name="Stajich J.E."/>
            <person name="Spatafora J.W."/>
        </authorList>
    </citation>
    <scope>NUCLEOTIDE SEQUENCE</scope>
    <source>
        <strain evidence="5">RSA 2281</strain>
    </source>
</reference>
<dbReference type="Gene3D" id="2.120.10.80">
    <property type="entry name" value="Kelch-type beta propeller"/>
    <property type="match status" value="2"/>
</dbReference>
<feature type="domain" description="F-box" evidence="4">
    <location>
        <begin position="14"/>
        <end position="60"/>
    </location>
</feature>
<dbReference type="SMART" id="SM00256">
    <property type="entry name" value="FBOX"/>
    <property type="match status" value="1"/>
</dbReference>
<dbReference type="SUPFAM" id="SSF81383">
    <property type="entry name" value="F-box domain"/>
    <property type="match status" value="1"/>
</dbReference>
<evidence type="ECO:0000313" key="5">
    <source>
        <dbReference type="EMBL" id="KAI9253918.1"/>
    </source>
</evidence>
<comment type="caution">
    <text evidence="5">The sequence shown here is derived from an EMBL/GenBank/DDBJ whole genome shotgun (WGS) entry which is preliminary data.</text>
</comment>
<keyword evidence="6" id="KW-1185">Reference proteome</keyword>
<evidence type="ECO:0000256" key="2">
    <source>
        <dbReference type="ARBA" id="ARBA00022737"/>
    </source>
</evidence>
<keyword evidence="2" id="KW-0677">Repeat</keyword>
<evidence type="ECO:0000256" key="1">
    <source>
        <dbReference type="ARBA" id="ARBA00022441"/>
    </source>
</evidence>
<dbReference type="PANTHER" id="PTHR46093:SF18">
    <property type="entry name" value="FIBRONECTIN TYPE-III DOMAIN-CONTAINING PROTEIN"/>
    <property type="match status" value="1"/>
</dbReference>
<evidence type="ECO:0000259" key="4">
    <source>
        <dbReference type="PROSITE" id="PS50181"/>
    </source>
</evidence>
<feature type="compositionally biased region" description="Low complexity" evidence="3">
    <location>
        <begin position="133"/>
        <end position="151"/>
    </location>
</feature>
<dbReference type="InterPro" id="IPR015915">
    <property type="entry name" value="Kelch-typ_b-propeller"/>
</dbReference>
<protein>
    <recommendedName>
        <fullName evidence="4">F-box domain-containing protein</fullName>
    </recommendedName>
</protein>
<accession>A0AAD5K403</accession>
<dbReference type="SUPFAM" id="SSF117281">
    <property type="entry name" value="Kelch motif"/>
    <property type="match status" value="1"/>
</dbReference>
<dbReference type="PANTHER" id="PTHR46093">
    <property type="entry name" value="ACYL-COA-BINDING DOMAIN-CONTAINING PROTEIN 5"/>
    <property type="match status" value="1"/>
</dbReference>
<proteinExistence type="predicted"/>
<gene>
    <name evidence="5" type="ORF">BDA99DRAFT_607450</name>
</gene>
<dbReference type="Pfam" id="PF00646">
    <property type="entry name" value="F-box"/>
    <property type="match status" value="1"/>
</dbReference>
<organism evidence="5 6">
    <name type="scientific">Phascolomyces articulosus</name>
    <dbReference type="NCBI Taxonomy" id="60185"/>
    <lineage>
        <taxon>Eukaryota</taxon>
        <taxon>Fungi</taxon>
        <taxon>Fungi incertae sedis</taxon>
        <taxon>Mucoromycota</taxon>
        <taxon>Mucoromycotina</taxon>
        <taxon>Mucoromycetes</taxon>
        <taxon>Mucorales</taxon>
        <taxon>Lichtheimiaceae</taxon>
        <taxon>Phascolomyces</taxon>
    </lineage>
</organism>
<dbReference type="InterPro" id="IPR001810">
    <property type="entry name" value="F-box_dom"/>
</dbReference>
<reference evidence="5" key="2">
    <citation type="submission" date="2023-02" db="EMBL/GenBank/DDBJ databases">
        <authorList>
            <consortium name="DOE Joint Genome Institute"/>
            <person name="Mondo S.J."/>
            <person name="Chang Y."/>
            <person name="Wang Y."/>
            <person name="Ahrendt S."/>
            <person name="Andreopoulos W."/>
            <person name="Barry K."/>
            <person name="Beard J."/>
            <person name="Benny G.L."/>
            <person name="Blankenship S."/>
            <person name="Bonito G."/>
            <person name="Cuomo C."/>
            <person name="Desiro A."/>
            <person name="Gervers K.A."/>
            <person name="Hundley H."/>
            <person name="Kuo A."/>
            <person name="LaButti K."/>
            <person name="Lang B.F."/>
            <person name="Lipzen A."/>
            <person name="O'Donnell K."/>
            <person name="Pangilinan J."/>
            <person name="Reynolds N."/>
            <person name="Sandor L."/>
            <person name="Smith M.W."/>
            <person name="Tsang A."/>
            <person name="Grigoriev I.V."/>
            <person name="Stajich J.E."/>
            <person name="Spatafora J.W."/>
        </authorList>
    </citation>
    <scope>NUCLEOTIDE SEQUENCE</scope>
    <source>
        <strain evidence="5">RSA 2281</strain>
    </source>
</reference>
<name>A0AAD5K403_9FUNG</name>
<dbReference type="AlphaFoldDB" id="A0AAD5K403"/>
<sequence>MLLDTPISRTTATPVNISRLTLDILQLILDHLDTYSLSQLSQTCRVFHSLVRKELSFEYARYYPRTLLPLPSLQQMTRRRRDSTVSTIFPMSPDDHDGAEVPHTTVDCNNKACALSDESATLTSNGILVTDPEPNTTTENNTTPSTGGTSTATATTTIPLHIPPVFHQQCMARIGNKLYMPLMLMEPICFVYDIQHGFWQKHLLEAYTGYTPFVTPVVSIGSRIFMFGGRQVIKETLSNNMVVLNIETWVLERIKHIRGSIPSPRYDHTVNVLHQRYLIVFGGACSNSPGENDLHLFDTEINTWTEPKTNGQIPPTRFGHASAILGHHLYIFGGCQIQPEWNMVHDVLYQLDTENWIWYKYDHPEAYSYRHSSGSEEEGEENIDEDRNDINIENSGATNDGMTMMMQPTNPTTPPPAMTTIVDSLRRDLILETTGHPPCDRFYCSMQAIGSHKLIIFGGQTVRQDRDDNNILHAHSLRSIDVFNIRRNHWSAIPTTSLDGESHAHYPQNISCFLINNHEYPHRYQQQQRKDNNHHHGYYTLLLIGQQKVFSLSSGDSSSISGASSGGDFNTYSNTTTDHAPPLLGLDNHMYASTPQLPTIRQPPSLIHTHSSPPDPILRRGMSLSSSPSSFSPVPTTSQQPSYIHHNTQQQQQHFTFTPSSANNITTPLHYHHHPHPMELQQQQRTSRCVLSRPMADYEGLLDMSGAFDEYSTSQQHATTTTTSTEINGLLQHPTNSDDHIIIECHSNTSNNNSLSGGGGSCHSHHHTSRQQYNLEPLCIILALDHD</sequence>
<dbReference type="PROSITE" id="PS50181">
    <property type="entry name" value="FBOX"/>
    <property type="match status" value="1"/>
</dbReference>
<dbReference type="InterPro" id="IPR036047">
    <property type="entry name" value="F-box-like_dom_sf"/>
</dbReference>
<dbReference type="Pfam" id="PF24681">
    <property type="entry name" value="Kelch_KLHDC2_KLHL20_DRC7"/>
    <property type="match status" value="1"/>
</dbReference>